<name>A0A921FMV7_9MICC</name>
<evidence type="ECO:0000313" key="1">
    <source>
        <dbReference type="EMBL" id="HJF14386.1"/>
    </source>
</evidence>
<proteinExistence type="predicted"/>
<comment type="caution">
    <text evidence="1">The sequence shown here is derived from an EMBL/GenBank/DDBJ whole genome shotgun (WGS) entry which is preliminary data.</text>
</comment>
<dbReference type="RefSeq" id="WP_303904490.1">
    <property type="nucleotide sequence ID" value="NZ_DYXC01000072.1"/>
</dbReference>
<dbReference type="Proteomes" id="UP000703315">
    <property type="component" value="Unassembled WGS sequence"/>
</dbReference>
<reference evidence="1" key="1">
    <citation type="journal article" date="2021" name="PeerJ">
        <title>Extensive microbial diversity within the chicken gut microbiome revealed by metagenomics and culture.</title>
        <authorList>
            <person name="Gilroy R."/>
            <person name="Ravi A."/>
            <person name="Getino M."/>
            <person name="Pursley I."/>
            <person name="Horton D.L."/>
            <person name="Alikhan N.F."/>
            <person name="Baker D."/>
            <person name="Gharbi K."/>
            <person name="Hall N."/>
            <person name="Watson M."/>
            <person name="Adriaenssens E.M."/>
            <person name="Foster-Nyarko E."/>
            <person name="Jarju S."/>
            <person name="Secka A."/>
            <person name="Antonio M."/>
            <person name="Oren A."/>
            <person name="Chaudhuri R.R."/>
            <person name="La Ragione R."/>
            <person name="Hildebrand F."/>
            <person name="Pallen M.J."/>
        </authorList>
    </citation>
    <scope>NUCLEOTIDE SEQUENCE</scope>
    <source>
        <strain evidence="1">ChiHjej13B12-14962</strain>
    </source>
</reference>
<evidence type="ECO:0000313" key="2">
    <source>
        <dbReference type="Proteomes" id="UP000703315"/>
    </source>
</evidence>
<dbReference type="EMBL" id="DYXC01000072">
    <property type="protein sequence ID" value="HJF14386.1"/>
    <property type="molecule type" value="Genomic_DNA"/>
</dbReference>
<dbReference type="AlphaFoldDB" id="A0A921FMV7"/>
<accession>A0A921FMV7</accession>
<dbReference type="InterPro" id="IPR007804">
    <property type="entry name" value="GvpG"/>
</dbReference>
<organism evidence="1 2">
    <name type="scientific">Enteractinococcus helveticum</name>
    <dbReference type="NCBI Taxonomy" id="1837282"/>
    <lineage>
        <taxon>Bacteria</taxon>
        <taxon>Bacillati</taxon>
        <taxon>Actinomycetota</taxon>
        <taxon>Actinomycetes</taxon>
        <taxon>Micrococcales</taxon>
        <taxon>Micrococcaceae</taxon>
    </lineage>
</organism>
<protein>
    <submittedName>
        <fullName evidence="1">Gas vesicle protein GvpG</fullName>
    </submittedName>
</protein>
<dbReference type="Pfam" id="PF05120">
    <property type="entry name" value="GvpG"/>
    <property type="match status" value="1"/>
</dbReference>
<gene>
    <name evidence="1" type="ORF">K8V32_06200</name>
</gene>
<reference evidence="1" key="2">
    <citation type="submission" date="2021-09" db="EMBL/GenBank/DDBJ databases">
        <authorList>
            <person name="Gilroy R."/>
        </authorList>
    </citation>
    <scope>NUCLEOTIDE SEQUENCE</scope>
    <source>
        <strain evidence="1">ChiHjej13B12-14962</strain>
    </source>
</reference>
<sequence>MGLFSGIFFGPVKGTIWIAEQLKEEAERQYYDPASIRRQLEDVAQARQDDRITAEEATSLETELIQRLLTAHQRDSE</sequence>